<feature type="region of interest" description="Disordered" evidence="1">
    <location>
        <begin position="89"/>
        <end position="117"/>
    </location>
</feature>
<dbReference type="AlphaFoldDB" id="A0A7Z0WQK6"/>
<gene>
    <name evidence="3" type="ORF">BLA60_10095</name>
</gene>
<evidence type="ECO:0000313" key="4">
    <source>
        <dbReference type="Proteomes" id="UP000185696"/>
    </source>
</evidence>
<feature type="signal peptide" evidence="2">
    <location>
        <begin position="1"/>
        <end position="25"/>
    </location>
</feature>
<feature type="chain" id="PRO_5030683236" description="Small secreted domain DUF320" evidence="2">
    <location>
        <begin position="26"/>
        <end position="117"/>
    </location>
</feature>
<evidence type="ECO:0000256" key="2">
    <source>
        <dbReference type="SAM" id="SignalP"/>
    </source>
</evidence>
<accession>A0A7Z0WQK6</accession>
<name>A0A7Z0WQK6_9PSEU</name>
<dbReference type="EMBL" id="MSIF01000003">
    <property type="protein sequence ID" value="OLF12314.1"/>
    <property type="molecule type" value="Genomic_DNA"/>
</dbReference>
<comment type="caution">
    <text evidence="3">The sequence shown here is derived from an EMBL/GenBank/DDBJ whole genome shotgun (WGS) entry which is preliminary data.</text>
</comment>
<keyword evidence="4" id="KW-1185">Reference proteome</keyword>
<feature type="compositionally biased region" description="Polar residues" evidence="1">
    <location>
        <begin position="93"/>
        <end position="104"/>
    </location>
</feature>
<dbReference type="RefSeq" id="WP_075132505.1">
    <property type="nucleotide sequence ID" value="NZ_MSIF01000003.1"/>
</dbReference>
<organism evidence="3 4">
    <name type="scientific">Actinophytocola xinjiangensis</name>
    <dbReference type="NCBI Taxonomy" id="485602"/>
    <lineage>
        <taxon>Bacteria</taxon>
        <taxon>Bacillati</taxon>
        <taxon>Actinomycetota</taxon>
        <taxon>Actinomycetes</taxon>
        <taxon>Pseudonocardiales</taxon>
        <taxon>Pseudonocardiaceae</taxon>
    </lineage>
</organism>
<dbReference type="Proteomes" id="UP000185696">
    <property type="component" value="Unassembled WGS sequence"/>
</dbReference>
<evidence type="ECO:0000313" key="3">
    <source>
        <dbReference type="EMBL" id="OLF12314.1"/>
    </source>
</evidence>
<protein>
    <recommendedName>
        <fullName evidence="5">Small secreted domain DUF320</fullName>
    </recommendedName>
</protein>
<dbReference type="OrthoDB" id="3627717at2"/>
<reference evidence="3 4" key="1">
    <citation type="submission" date="2016-12" db="EMBL/GenBank/DDBJ databases">
        <title>The draft genome sequence of Actinophytocola xinjiangensis.</title>
        <authorList>
            <person name="Wang W."/>
            <person name="Yuan L."/>
        </authorList>
    </citation>
    <scope>NUCLEOTIDE SEQUENCE [LARGE SCALE GENOMIC DNA]</scope>
    <source>
        <strain evidence="3 4">CGMCC 4.4663</strain>
    </source>
</reference>
<keyword evidence="2" id="KW-0732">Signal</keyword>
<evidence type="ECO:0008006" key="5">
    <source>
        <dbReference type="Google" id="ProtNLM"/>
    </source>
</evidence>
<proteinExistence type="predicted"/>
<evidence type="ECO:0000256" key="1">
    <source>
        <dbReference type="SAM" id="MobiDB-lite"/>
    </source>
</evidence>
<sequence>MLKKIGFVTAGVAAGMAMMSGFASAEAGGGPGDGGSIQNQNGLLNLNNTDILHNVNAAVGVCDNNINVLGIQVPIEDVANGIGVPILSPASDAGQSANPENCASASLEDGGSIQGNN</sequence>